<comment type="caution">
    <text evidence="1">The sequence shown here is derived from an EMBL/GenBank/DDBJ whole genome shotgun (WGS) entry which is preliminary data.</text>
</comment>
<accession>A0ABV8LY30</accession>
<organism evidence="1 2">
    <name type="scientific">Hamadaea flava</name>
    <dbReference type="NCBI Taxonomy" id="1742688"/>
    <lineage>
        <taxon>Bacteria</taxon>
        <taxon>Bacillati</taxon>
        <taxon>Actinomycetota</taxon>
        <taxon>Actinomycetes</taxon>
        <taxon>Micromonosporales</taxon>
        <taxon>Micromonosporaceae</taxon>
        <taxon>Hamadaea</taxon>
    </lineage>
</organism>
<evidence type="ECO:0000313" key="2">
    <source>
        <dbReference type="Proteomes" id="UP001595816"/>
    </source>
</evidence>
<sequence>MAYSRRSRAVVAVAFAAVFLWLAPRVAASSDDESRVVSGVLFVNDVSRKPILGLSPLIGGAEIDLRRLAHHRVSLQAVIAAGQKPGSVAFTMLGSKGTSYARIESQAPFFLCGDYVDCPLLATPDVYTVTVQAYSGEDATGTPIGAEFSVRFTVSEDDAPAADQTIDVLFVGNSLIGTATKATGEDTPELVRHFATGAGRSVNITKVIHFGYSLRHTWNDGLAAAALDGTRQYDFIVLQELSTLVATNLPAARDTLLKLYAPTFQRALKPGGRVVLFKNWALTNPSPFRSRTAAKAAIDANYAALSAALTTPNLLAPIGDEFEKIIAAEGPSYLIVPDGKHPNDNAVYLDAATLFGILLGQSPRDLPALFLPADVAAYLRGVAATAIGY</sequence>
<dbReference type="RefSeq" id="WP_253762543.1">
    <property type="nucleotide sequence ID" value="NZ_JAMZDZ010000001.1"/>
</dbReference>
<proteinExistence type="predicted"/>
<dbReference type="EMBL" id="JBHSAY010000028">
    <property type="protein sequence ID" value="MFC4135960.1"/>
    <property type="molecule type" value="Genomic_DNA"/>
</dbReference>
<protein>
    <recommendedName>
        <fullName evidence="3">SGNH/GDSL hydrolase family protein</fullName>
    </recommendedName>
</protein>
<evidence type="ECO:0008006" key="3">
    <source>
        <dbReference type="Google" id="ProtNLM"/>
    </source>
</evidence>
<reference evidence="2" key="1">
    <citation type="journal article" date="2019" name="Int. J. Syst. Evol. Microbiol.">
        <title>The Global Catalogue of Microorganisms (GCM) 10K type strain sequencing project: providing services to taxonomists for standard genome sequencing and annotation.</title>
        <authorList>
            <consortium name="The Broad Institute Genomics Platform"/>
            <consortium name="The Broad Institute Genome Sequencing Center for Infectious Disease"/>
            <person name="Wu L."/>
            <person name="Ma J."/>
        </authorList>
    </citation>
    <scope>NUCLEOTIDE SEQUENCE [LARGE SCALE GENOMIC DNA]</scope>
    <source>
        <strain evidence="2">CGMCC 4.7289</strain>
    </source>
</reference>
<name>A0ABV8LY30_9ACTN</name>
<keyword evidence="2" id="KW-1185">Reference proteome</keyword>
<dbReference type="Proteomes" id="UP001595816">
    <property type="component" value="Unassembled WGS sequence"/>
</dbReference>
<gene>
    <name evidence="1" type="ORF">ACFOZ4_35600</name>
</gene>
<dbReference type="InterPro" id="IPR036514">
    <property type="entry name" value="SGNH_hydro_sf"/>
</dbReference>
<dbReference type="Gene3D" id="3.40.50.1110">
    <property type="entry name" value="SGNH hydrolase"/>
    <property type="match status" value="1"/>
</dbReference>
<evidence type="ECO:0000313" key="1">
    <source>
        <dbReference type="EMBL" id="MFC4135960.1"/>
    </source>
</evidence>